<gene>
    <name evidence="1" type="ORF">PHMEG_00030602</name>
</gene>
<evidence type="ECO:0000313" key="2">
    <source>
        <dbReference type="Proteomes" id="UP000198211"/>
    </source>
</evidence>
<proteinExistence type="predicted"/>
<keyword evidence="2" id="KW-1185">Reference proteome</keyword>
<comment type="caution">
    <text evidence="1">The sequence shown here is derived from an EMBL/GenBank/DDBJ whole genome shotgun (WGS) entry which is preliminary data.</text>
</comment>
<name>A0A225UYE7_9STRA</name>
<reference evidence="2" key="1">
    <citation type="submission" date="2017-03" db="EMBL/GenBank/DDBJ databases">
        <title>Phytopthora megakarya and P. palmivora, two closely related causual agents of cacao black pod achieved similar genome size and gene model numbers by different mechanisms.</title>
        <authorList>
            <person name="Ali S."/>
            <person name="Shao J."/>
            <person name="Larry D.J."/>
            <person name="Kronmiller B."/>
            <person name="Shen D."/>
            <person name="Strem M.D."/>
            <person name="Melnick R.L."/>
            <person name="Guiltinan M.J."/>
            <person name="Tyler B.M."/>
            <person name="Meinhardt L.W."/>
            <person name="Bailey B.A."/>
        </authorList>
    </citation>
    <scope>NUCLEOTIDE SEQUENCE [LARGE SCALE GENOMIC DNA]</scope>
    <source>
        <strain evidence="2">zdho120</strain>
    </source>
</reference>
<dbReference type="OrthoDB" id="90662at2759"/>
<dbReference type="Proteomes" id="UP000198211">
    <property type="component" value="Unassembled WGS sequence"/>
</dbReference>
<keyword evidence="1" id="KW-0808">Transferase</keyword>
<keyword evidence="1" id="KW-0418">Kinase</keyword>
<sequence length="160" mass="18838">MDRTPDRLGDYLVALRNDFVATHTTCRRGLNLRGELNEYEKETRVLLKLASTGRVVDVLLRFGRVIESYMEVMNIEMTEAVRQWSEQLEIERMERVTFFREIVNDELRMVEAIGDESQQMELLTLLKCDLMQYENMLTSDELDVISDVYDRVVNYSDIVL</sequence>
<feature type="non-terminal residue" evidence="1">
    <location>
        <position position="160"/>
    </location>
</feature>
<organism evidence="1 2">
    <name type="scientific">Phytophthora megakarya</name>
    <dbReference type="NCBI Taxonomy" id="4795"/>
    <lineage>
        <taxon>Eukaryota</taxon>
        <taxon>Sar</taxon>
        <taxon>Stramenopiles</taxon>
        <taxon>Oomycota</taxon>
        <taxon>Peronosporomycetes</taxon>
        <taxon>Peronosporales</taxon>
        <taxon>Peronosporaceae</taxon>
        <taxon>Phytophthora</taxon>
    </lineage>
</organism>
<dbReference type="AlphaFoldDB" id="A0A225UYE7"/>
<accession>A0A225UYE7</accession>
<dbReference type="EMBL" id="NBNE01009255">
    <property type="protein sequence ID" value="OWY98595.1"/>
    <property type="molecule type" value="Genomic_DNA"/>
</dbReference>
<protein>
    <submittedName>
        <fullName evidence="1">TKL protein kinase</fullName>
    </submittedName>
</protein>
<evidence type="ECO:0000313" key="1">
    <source>
        <dbReference type="EMBL" id="OWY98595.1"/>
    </source>
</evidence>
<dbReference type="GO" id="GO:0016301">
    <property type="term" value="F:kinase activity"/>
    <property type="evidence" value="ECO:0007669"/>
    <property type="project" value="UniProtKB-KW"/>
</dbReference>